<evidence type="ECO:0000313" key="8">
    <source>
        <dbReference type="Proteomes" id="UP001150569"/>
    </source>
</evidence>
<keyword evidence="8" id="KW-1185">Reference proteome</keyword>
<name>A0A9W7ZMA6_9FUNG</name>
<evidence type="ECO:0000256" key="6">
    <source>
        <dbReference type="SAM" id="MobiDB-lite"/>
    </source>
</evidence>
<dbReference type="PANTHER" id="PTHR47338:SF5">
    <property type="entry name" value="ZN(II)2CYS6 TRANSCRIPTION FACTOR (EUROFUNG)"/>
    <property type="match status" value="1"/>
</dbReference>
<dbReference type="OrthoDB" id="2017365at2759"/>
<dbReference type="EMBL" id="JANBPT010001412">
    <property type="protein sequence ID" value="KAJ1908104.1"/>
    <property type="molecule type" value="Genomic_DNA"/>
</dbReference>
<evidence type="ECO:0000256" key="4">
    <source>
        <dbReference type="ARBA" id="ARBA00023163"/>
    </source>
</evidence>
<evidence type="ECO:0008006" key="9">
    <source>
        <dbReference type="Google" id="ProtNLM"/>
    </source>
</evidence>
<evidence type="ECO:0000256" key="5">
    <source>
        <dbReference type="ARBA" id="ARBA00023242"/>
    </source>
</evidence>
<evidence type="ECO:0000256" key="3">
    <source>
        <dbReference type="ARBA" id="ARBA00023015"/>
    </source>
</evidence>
<evidence type="ECO:0000256" key="1">
    <source>
        <dbReference type="ARBA" id="ARBA00004123"/>
    </source>
</evidence>
<reference evidence="7" key="1">
    <citation type="submission" date="2022-07" db="EMBL/GenBank/DDBJ databases">
        <title>Phylogenomic reconstructions and comparative analyses of Kickxellomycotina fungi.</title>
        <authorList>
            <person name="Reynolds N.K."/>
            <person name="Stajich J.E."/>
            <person name="Barry K."/>
            <person name="Grigoriev I.V."/>
            <person name="Crous P."/>
            <person name="Smith M.E."/>
        </authorList>
    </citation>
    <scope>NUCLEOTIDE SEQUENCE</scope>
    <source>
        <strain evidence="7">RSA 861</strain>
    </source>
</reference>
<keyword evidence="4" id="KW-0804">Transcription</keyword>
<comment type="subcellular location">
    <subcellularLocation>
        <location evidence="1">Nucleus</location>
    </subcellularLocation>
</comment>
<organism evidence="7 8">
    <name type="scientific">Tieghemiomyces parasiticus</name>
    <dbReference type="NCBI Taxonomy" id="78921"/>
    <lineage>
        <taxon>Eukaryota</taxon>
        <taxon>Fungi</taxon>
        <taxon>Fungi incertae sedis</taxon>
        <taxon>Zoopagomycota</taxon>
        <taxon>Kickxellomycotina</taxon>
        <taxon>Dimargaritomycetes</taxon>
        <taxon>Dimargaritales</taxon>
        <taxon>Dimargaritaceae</taxon>
        <taxon>Tieghemiomyces</taxon>
    </lineage>
</organism>
<keyword evidence="5" id="KW-0539">Nucleus</keyword>
<gene>
    <name evidence="7" type="ORF">IWQ60_011738</name>
</gene>
<keyword evidence="2" id="KW-0479">Metal-binding</keyword>
<dbReference type="GO" id="GO:0000981">
    <property type="term" value="F:DNA-binding transcription factor activity, RNA polymerase II-specific"/>
    <property type="evidence" value="ECO:0007669"/>
    <property type="project" value="InterPro"/>
</dbReference>
<evidence type="ECO:0000313" key="7">
    <source>
        <dbReference type="EMBL" id="KAJ1908104.1"/>
    </source>
</evidence>
<protein>
    <recommendedName>
        <fullName evidence="9">Transcription factor domain-containing protein</fullName>
    </recommendedName>
</protein>
<keyword evidence="3" id="KW-0805">Transcription regulation</keyword>
<dbReference type="Proteomes" id="UP001150569">
    <property type="component" value="Unassembled WGS sequence"/>
</dbReference>
<dbReference type="GO" id="GO:0046872">
    <property type="term" value="F:metal ion binding"/>
    <property type="evidence" value="ECO:0007669"/>
    <property type="project" value="UniProtKB-KW"/>
</dbReference>
<evidence type="ECO:0000256" key="2">
    <source>
        <dbReference type="ARBA" id="ARBA00022723"/>
    </source>
</evidence>
<dbReference type="GO" id="GO:0005634">
    <property type="term" value="C:nucleus"/>
    <property type="evidence" value="ECO:0007669"/>
    <property type="project" value="UniProtKB-SubCell"/>
</dbReference>
<dbReference type="InterPro" id="IPR050815">
    <property type="entry name" value="TF_fung"/>
</dbReference>
<dbReference type="AlphaFoldDB" id="A0A9W7ZMA6"/>
<dbReference type="PANTHER" id="PTHR47338">
    <property type="entry name" value="ZN(II)2CYS6 TRANSCRIPTION FACTOR (EUROFUNG)-RELATED"/>
    <property type="match status" value="1"/>
</dbReference>
<sequence>MLSNPQHKGNLLPFGKEGPYGNDPKQLTMAPGRRAVPISTETSLTRRPKVSLLHSNSASLEDFEGTSENDLNYFPDLDWEDSQLATRPNRAAERHRRRRKLLAKRHKFMEWSGSQFSLNHAFAAMFGSSGPNAGWHGPSCDDERLYDRGVVHPLIYIFAERAIIRRRDEYARRLIRKVERNEMPPILLNVMLAYAANLSNYRVHGFPSVAATSAAYAQRAEDGLFTAFEEPNEDKIVSLFLLVMLMVVGNNVQKLQSLGSMAANLVIAKRWHQIDADNYMDDDGSRLGASAATNPFETTNAARTTVNQGTPEPWATGEFPVHRPVASLNPFDRQELRREFRRRVGWLILYADAKASFLQLLPPIFDLDTVRLRPVDNALVDCVLTLSPDEDDFPCIAAPLGEFFAGYEEIGRLITYLHRVCDLRVYPTQPPPGEHRPSSVAPIDVYRGLSEEMADWYTRLPPHLATRQPGVSQSYPDLRPIGFSNLMAFHGQYHAAILILNSPRTPNADGLVVGIDPFDDPVCRQHALASAQYVLNTILPVFQALPARLHISCIYICYFRAGIIMATHANRTTGAESKWASNCAWEIIAALRVYAPINSFVSFACRILTGILRSAPPPSLGNIQLLEAPGEIDSDSQDLAQALGRL</sequence>
<accession>A0A9W7ZMA6</accession>
<dbReference type="CDD" id="cd12148">
    <property type="entry name" value="fungal_TF_MHR"/>
    <property type="match status" value="1"/>
</dbReference>
<feature type="region of interest" description="Disordered" evidence="6">
    <location>
        <begin position="1"/>
        <end position="23"/>
    </location>
</feature>
<comment type="caution">
    <text evidence="7">The sequence shown here is derived from an EMBL/GenBank/DDBJ whole genome shotgun (WGS) entry which is preliminary data.</text>
</comment>
<proteinExistence type="predicted"/>